<sequence>MNETREISALFSLIDDPDQEVFSTVSNRIVHYGRGIIPNLENLWENTLSEEVQERIELLIHKLHFIDLNKDFTDWKNNPYHDLLFGSLLVAKFQYPELATAPVLQELERIRRNVWLELNSFLTSLEQANVISSIVYNYYNLKGVEMGYNNPDDFFIHKVIESKKGNALSNGVLYLLLCELLDINVKAINIPRQFILAYFHNDYDQLVDPNPQQKIHFYIDAINGQIFSHKDMEAYFKRISVPITPFYFKPLSHKRIIQIQLEELAKCFKNPKYDYKYKELMSLSNLLED</sequence>
<dbReference type="AlphaFoldDB" id="A0A512B886"/>
<evidence type="ECO:0000313" key="4">
    <source>
        <dbReference type="Proteomes" id="UP000321513"/>
    </source>
</evidence>
<evidence type="ECO:0000259" key="2">
    <source>
        <dbReference type="Pfam" id="PF13369"/>
    </source>
</evidence>
<dbReference type="Pfam" id="PF13369">
    <property type="entry name" value="Transglut_core2"/>
    <property type="match status" value="1"/>
</dbReference>
<proteinExistence type="inferred from homology"/>
<accession>A0A512B886</accession>
<dbReference type="OrthoDB" id="188084at2"/>
<keyword evidence="4" id="KW-1185">Reference proteome</keyword>
<dbReference type="EMBL" id="BJYT01000001">
    <property type="protein sequence ID" value="GEO08037.1"/>
    <property type="molecule type" value="Genomic_DNA"/>
</dbReference>
<dbReference type="PANTHER" id="PTHR31350:SF27">
    <property type="entry name" value="HEMIMETHYLATED DNA-BINDING DOMAIN-CONTAINING PROTEIN"/>
    <property type="match status" value="1"/>
</dbReference>
<organism evidence="3 4">
    <name type="scientific">Segetibacter aerophilus</name>
    <dbReference type="NCBI Taxonomy" id="670293"/>
    <lineage>
        <taxon>Bacteria</taxon>
        <taxon>Pseudomonadati</taxon>
        <taxon>Bacteroidota</taxon>
        <taxon>Chitinophagia</taxon>
        <taxon>Chitinophagales</taxon>
        <taxon>Chitinophagaceae</taxon>
        <taxon>Segetibacter</taxon>
    </lineage>
</organism>
<comment type="similarity">
    <text evidence="1">Belongs to the UPF0162 family.</text>
</comment>
<dbReference type="RefSeq" id="WP_147201975.1">
    <property type="nucleotide sequence ID" value="NZ_BJYT01000001.1"/>
</dbReference>
<evidence type="ECO:0000313" key="3">
    <source>
        <dbReference type="EMBL" id="GEO08037.1"/>
    </source>
</evidence>
<dbReference type="InterPro" id="IPR032698">
    <property type="entry name" value="SirB1_N"/>
</dbReference>
<dbReference type="PANTHER" id="PTHR31350">
    <property type="entry name" value="SI:DKEY-261L7.2"/>
    <property type="match status" value="1"/>
</dbReference>
<gene>
    <name evidence="3" type="ORF">SAE01_05330</name>
</gene>
<comment type="caution">
    <text evidence="3">The sequence shown here is derived from an EMBL/GenBank/DDBJ whole genome shotgun (WGS) entry which is preliminary data.</text>
</comment>
<evidence type="ECO:0000256" key="1">
    <source>
        <dbReference type="ARBA" id="ARBA00007100"/>
    </source>
</evidence>
<dbReference type="Proteomes" id="UP000321513">
    <property type="component" value="Unassembled WGS sequence"/>
</dbReference>
<reference evidence="3 4" key="1">
    <citation type="submission" date="2019-07" db="EMBL/GenBank/DDBJ databases">
        <title>Whole genome shotgun sequence of Segetibacter aerophilus NBRC 106135.</title>
        <authorList>
            <person name="Hosoyama A."/>
            <person name="Uohara A."/>
            <person name="Ohji S."/>
            <person name="Ichikawa N."/>
        </authorList>
    </citation>
    <scope>NUCLEOTIDE SEQUENCE [LARGE SCALE GENOMIC DNA]</scope>
    <source>
        <strain evidence="3 4">NBRC 106135</strain>
    </source>
</reference>
<name>A0A512B886_9BACT</name>
<protein>
    <recommendedName>
        <fullName evidence="2">Protein SirB1 N-terminal domain-containing protein</fullName>
    </recommendedName>
</protein>
<feature type="domain" description="Protein SirB1 N-terminal" evidence="2">
    <location>
        <begin position="103"/>
        <end position="259"/>
    </location>
</feature>